<feature type="region of interest" description="Disordered" evidence="1">
    <location>
        <begin position="1"/>
        <end position="20"/>
    </location>
</feature>
<dbReference type="AlphaFoldDB" id="A0A1N7G659"/>
<accession>A0A1N7G659</accession>
<dbReference type="KEGG" id="hda:BB347_18505"/>
<evidence type="ECO:0000256" key="1">
    <source>
        <dbReference type="SAM" id="MobiDB-lite"/>
    </source>
</evidence>
<gene>
    <name evidence="2" type="ORF">BB347_18505</name>
    <name evidence="3" type="ORF">SAMN05421809_3760</name>
</gene>
<geneLocation type="plasmid" evidence="2">
    <name>unnamed3</name>
</geneLocation>
<dbReference type="GeneID" id="30957978"/>
<dbReference type="OrthoDB" id="350266at2157"/>
<organism evidence="3 4">
    <name type="scientific">Natronorubrum daqingense</name>
    <dbReference type="NCBI Taxonomy" id="588898"/>
    <lineage>
        <taxon>Archaea</taxon>
        <taxon>Methanobacteriati</taxon>
        <taxon>Methanobacteriota</taxon>
        <taxon>Stenosarchaea group</taxon>
        <taxon>Halobacteria</taxon>
        <taxon>Halobacteriales</taxon>
        <taxon>Natrialbaceae</taxon>
        <taxon>Natronorubrum</taxon>
    </lineage>
</organism>
<sequence length="666" mass="76701">MSEREQTFGEHVQYQTQNQQQQFKRQVIRSATERGNQAIVLGKSEQLADITDRHLVPNLLEGGSARELRRWRERIDEHEFDAAALWSFLNHSDHNPETVHRAFTSLQSIAMHRGIVDESMRNYAPVTGFGMNMGKMFKTPKYRVNGEVQIASYHAGETKTLYNGETGEGKSTALSTEVADRWMASCANEWFDGREYRTEDFKIVDLVDTDMVENGVYDIPQQQDVLRDVRSEMGFPKDYNGIDGFEKPNLELLVPLTRDFQDEEIPIGDDGDTIIVVFTIAASDLTKRSLKNFVAGTTGEQQKVIGTCYDRLEASKNDWTLKDLAKEVLSMEGINDSFKRRALHQIETLQQTGFVRDKKCPHRLEWGEVFRDTDTITAFTQKFMSEYDQKLMVLSYLFHSVYHEREGREDLPPAVAVARELHEVVPHSQESNGTEREQSLQKAIVGELSYILRKQRKQSLEFICDTQDITDIKRGIRKRFNRAVTFSTHEDALEELFDKVVGNKSLFRSYHRSIQTNTVGRGTVLGKTVPNNEDGSAFLSQVQFAPPPWHVFDDDDHDTGLHARVEYTSEEWGEHEWNTRLPDHLELDVDELKREQEADDDDGLSAKEQKDQHKKEARRRREMGESVQQVREAVPNNPNTGNPYSERTIHEWTKDVYQQLVNESTS</sequence>
<dbReference type="Proteomes" id="UP000185687">
    <property type="component" value="Unassembled WGS sequence"/>
</dbReference>
<dbReference type="EMBL" id="FTNP01000009">
    <property type="protein sequence ID" value="SIS08038.1"/>
    <property type="molecule type" value="Genomic_DNA"/>
</dbReference>
<proteinExistence type="predicted"/>
<evidence type="ECO:0000313" key="5">
    <source>
        <dbReference type="Proteomes" id="UP000187321"/>
    </source>
</evidence>
<feature type="compositionally biased region" description="Polar residues" evidence="1">
    <location>
        <begin position="636"/>
        <end position="645"/>
    </location>
</feature>
<evidence type="ECO:0000313" key="3">
    <source>
        <dbReference type="EMBL" id="SIS08038.1"/>
    </source>
</evidence>
<protein>
    <submittedName>
        <fullName evidence="3">Uncharacterized protein</fullName>
    </submittedName>
</protein>
<evidence type="ECO:0000313" key="4">
    <source>
        <dbReference type="Proteomes" id="UP000185687"/>
    </source>
</evidence>
<name>A0A1N7G659_9EURY</name>
<feature type="compositionally biased region" description="Basic and acidic residues" evidence="1">
    <location>
        <begin position="604"/>
        <end position="614"/>
    </location>
</feature>
<keyword evidence="2" id="KW-0614">Plasmid</keyword>
<evidence type="ECO:0000313" key="2">
    <source>
        <dbReference type="EMBL" id="APX98699.1"/>
    </source>
</evidence>
<feature type="region of interest" description="Disordered" evidence="1">
    <location>
        <begin position="595"/>
        <end position="651"/>
    </location>
</feature>
<dbReference type="RefSeq" id="WP_076584257.1">
    <property type="nucleotide sequence ID" value="NZ_CP019330.1"/>
</dbReference>
<dbReference type="Proteomes" id="UP000187321">
    <property type="component" value="Plasmid unnamed3"/>
</dbReference>
<keyword evidence="4" id="KW-1185">Reference proteome</keyword>
<reference evidence="2 5" key="1">
    <citation type="submission" date="2017-01" db="EMBL/GenBank/DDBJ databases">
        <title>Complete genome sequence of Haloterrigena daqingensis type strain (JX313T).</title>
        <authorList>
            <person name="Shuang W."/>
        </authorList>
    </citation>
    <scope>NUCLEOTIDE SEQUENCE [LARGE SCALE GENOMIC DNA]</scope>
    <source>
        <strain evidence="5">JX313</strain>
        <strain evidence="2">JX313T</strain>
        <plasmid evidence="5">Plasmid unnamed3</plasmid>
        <plasmid evidence="2">unnamed3</plasmid>
    </source>
</reference>
<dbReference type="EMBL" id="CP019330">
    <property type="protein sequence ID" value="APX98699.1"/>
    <property type="molecule type" value="Genomic_DNA"/>
</dbReference>
<reference evidence="3 4" key="2">
    <citation type="submission" date="2017-01" db="EMBL/GenBank/DDBJ databases">
        <authorList>
            <person name="Mah S.A."/>
            <person name="Swanson W.J."/>
            <person name="Moy G.W."/>
            <person name="Vacquier V.D."/>
        </authorList>
    </citation>
    <scope>NUCLEOTIDE SEQUENCE [LARGE SCALE GENOMIC DNA]</scope>
    <source>
        <strain evidence="3 4">CGMCC 1.8909</strain>
    </source>
</reference>